<proteinExistence type="predicted"/>
<dbReference type="Gene3D" id="2.60.40.10">
    <property type="entry name" value="Immunoglobulins"/>
    <property type="match status" value="1"/>
</dbReference>
<dbReference type="Pfam" id="PF17161">
    <property type="entry name" value="DUF5123"/>
    <property type="match status" value="1"/>
</dbReference>
<keyword evidence="3" id="KW-1185">Reference proteome</keyword>
<dbReference type="RefSeq" id="WP_160842607.1">
    <property type="nucleotide sequence ID" value="NZ_WVHT01000001.1"/>
</dbReference>
<dbReference type="AlphaFoldDB" id="A0A7K1Y4J3"/>
<dbReference type="InterPro" id="IPR011050">
    <property type="entry name" value="Pectin_lyase_fold/virulence"/>
</dbReference>
<accession>A0A7K1Y4J3</accession>
<dbReference type="InterPro" id="IPR013783">
    <property type="entry name" value="Ig-like_fold"/>
</dbReference>
<dbReference type="SUPFAM" id="SSF51126">
    <property type="entry name" value="Pectin lyase-like"/>
    <property type="match status" value="1"/>
</dbReference>
<comment type="caution">
    <text evidence="2">The sequence shown here is derived from an EMBL/GenBank/DDBJ whole genome shotgun (WGS) entry which is preliminary data.</text>
</comment>
<dbReference type="SUPFAM" id="SSF49265">
    <property type="entry name" value="Fibronectin type III"/>
    <property type="match status" value="1"/>
</dbReference>
<sequence length="552" mass="58440">MAINRLTQISKMKLFKHNLKLITAALLSMIILQCCEKADQSTDGGPLRQFTPVGTVKATSSETSVKLEWQRALYTTGTVKYSVQISKDSLFNTVERRYLTDTTGVVITDDSIPSRTKYYARVQTKGTASDLDSKWLVSSAFTIQGVQIFLPVRDLEVKETAVTLRWKKTTGVNSVVFTPASGAATKVDLSEADNSAGMKVFSGLAAATTYKAEIFAGTKSKGILTFTTIAATTYSVILKPGDDIAAAISTASNNAVIGLMPGSYSLLAATPIVQKMITLKSTSGNPSDTKVNFKELTLKGNGAGVNLSGIEFDGAAPASSSYFINLVGNASDAEAATFSSVTVDNCIIHNTLNCMIRANRGALGGHKIDFVKISNTVVYDNGGSYDFFTFDKLAFNRLEITKSTFYNIGRAFINCTSTLTGISPVILIDQCTFNNFGSDTKYPILDAKANPVTFTMQNSIVGNVAKSGATTQTAAINATAATITFANNNLFNFTTGGAGTGAALTLPATAIGNSTVNMGWVAATNDFTLPAGSLLRTSSKTGGAIGDPRWAY</sequence>
<dbReference type="InterPro" id="IPR036116">
    <property type="entry name" value="FN3_sf"/>
</dbReference>
<dbReference type="EMBL" id="WVHT01000001">
    <property type="protein sequence ID" value="MXV49495.1"/>
    <property type="molecule type" value="Genomic_DNA"/>
</dbReference>
<gene>
    <name evidence="2" type="ORF">GS399_00805</name>
</gene>
<reference evidence="2 3" key="1">
    <citation type="submission" date="2019-11" db="EMBL/GenBank/DDBJ databases">
        <title>Pedobacter sp. HMF7647 Genome sequencing and assembly.</title>
        <authorList>
            <person name="Kang H."/>
            <person name="Kim H."/>
            <person name="Joh K."/>
        </authorList>
    </citation>
    <scope>NUCLEOTIDE SEQUENCE [LARGE SCALE GENOMIC DNA]</scope>
    <source>
        <strain evidence="2 3">HMF7647</strain>
    </source>
</reference>
<feature type="domain" description="DUF5123" evidence="1">
    <location>
        <begin position="426"/>
        <end position="550"/>
    </location>
</feature>
<organism evidence="2 3">
    <name type="scientific">Hufsiella arboris</name>
    <dbReference type="NCBI Taxonomy" id="2695275"/>
    <lineage>
        <taxon>Bacteria</taxon>
        <taxon>Pseudomonadati</taxon>
        <taxon>Bacteroidota</taxon>
        <taxon>Sphingobacteriia</taxon>
        <taxon>Sphingobacteriales</taxon>
        <taxon>Sphingobacteriaceae</taxon>
        <taxon>Hufsiella</taxon>
    </lineage>
</organism>
<protein>
    <submittedName>
        <fullName evidence="2">DUF4957 domain-containing protein</fullName>
    </submittedName>
</protein>
<name>A0A7K1Y4J3_9SPHI</name>
<evidence type="ECO:0000313" key="2">
    <source>
        <dbReference type="EMBL" id="MXV49495.1"/>
    </source>
</evidence>
<dbReference type="Proteomes" id="UP000466586">
    <property type="component" value="Unassembled WGS sequence"/>
</dbReference>
<evidence type="ECO:0000313" key="3">
    <source>
        <dbReference type="Proteomes" id="UP000466586"/>
    </source>
</evidence>
<dbReference type="InterPro" id="IPR033427">
    <property type="entry name" value="DUF5123"/>
</dbReference>
<evidence type="ECO:0000259" key="1">
    <source>
        <dbReference type="Pfam" id="PF17161"/>
    </source>
</evidence>